<keyword evidence="3" id="KW-1185">Reference proteome</keyword>
<name>A0ABQ2MDN1_9MICC</name>
<proteinExistence type="predicted"/>
<evidence type="ECO:0000313" key="2">
    <source>
        <dbReference type="EMBL" id="GGO49767.1"/>
    </source>
</evidence>
<dbReference type="Proteomes" id="UP000642509">
    <property type="component" value="Unassembled WGS sequence"/>
</dbReference>
<feature type="region of interest" description="Disordered" evidence="1">
    <location>
        <begin position="1"/>
        <end position="35"/>
    </location>
</feature>
<comment type="caution">
    <text evidence="2">The sequence shown here is derived from an EMBL/GenBank/DDBJ whole genome shotgun (WGS) entry which is preliminary data.</text>
</comment>
<accession>A0ABQ2MDN1</accession>
<evidence type="ECO:0000313" key="3">
    <source>
        <dbReference type="Proteomes" id="UP000642509"/>
    </source>
</evidence>
<gene>
    <name evidence="2" type="ORF">GCM10010977_32430</name>
</gene>
<dbReference type="EMBL" id="BMLQ01000013">
    <property type="protein sequence ID" value="GGO49767.1"/>
    <property type="molecule type" value="Genomic_DNA"/>
</dbReference>
<protein>
    <submittedName>
        <fullName evidence="2">Uncharacterized protein</fullName>
    </submittedName>
</protein>
<feature type="region of interest" description="Disordered" evidence="1">
    <location>
        <begin position="49"/>
        <end position="69"/>
    </location>
</feature>
<evidence type="ECO:0000256" key="1">
    <source>
        <dbReference type="SAM" id="MobiDB-lite"/>
    </source>
</evidence>
<sequence length="69" mass="7222">MALNENNDGSRGVQRIQPSLALKPNTGGAQNAEYSERVGARLDVVQEPRGVPADAHAVNPIGADSGLDR</sequence>
<reference evidence="3" key="1">
    <citation type="journal article" date="2019" name="Int. J. Syst. Evol. Microbiol.">
        <title>The Global Catalogue of Microorganisms (GCM) 10K type strain sequencing project: providing services to taxonomists for standard genome sequencing and annotation.</title>
        <authorList>
            <consortium name="The Broad Institute Genomics Platform"/>
            <consortium name="The Broad Institute Genome Sequencing Center for Infectious Disease"/>
            <person name="Wu L."/>
            <person name="Ma J."/>
        </authorList>
    </citation>
    <scope>NUCLEOTIDE SEQUENCE [LARGE SCALE GENOMIC DNA]</scope>
    <source>
        <strain evidence="3">CGMCC 1.7064</strain>
    </source>
</reference>
<organism evidence="2 3">
    <name type="scientific">Citricoccus zhacaiensis</name>
    <dbReference type="NCBI Taxonomy" id="489142"/>
    <lineage>
        <taxon>Bacteria</taxon>
        <taxon>Bacillati</taxon>
        <taxon>Actinomycetota</taxon>
        <taxon>Actinomycetes</taxon>
        <taxon>Micrococcales</taxon>
        <taxon>Micrococcaceae</taxon>
        <taxon>Citricoccus</taxon>
    </lineage>
</organism>